<keyword evidence="1 4" id="KW-0808">Transferase</keyword>
<dbReference type="RefSeq" id="WP_171626487.1">
    <property type="nucleotide sequence ID" value="NZ_JABBPG010000005.1"/>
</dbReference>
<feature type="domain" description="N-acetyltransferase" evidence="3">
    <location>
        <begin position="1"/>
        <end position="172"/>
    </location>
</feature>
<protein>
    <submittedName>
        <fullName evidence="4">GNAT family N-acetyltransferase</fullName>
    </submittedName>
</protein>
<reference evidence="4 5" key="1">
    <citation type="submission" date="2020-04" db="EMBL/GenBank/DDBJ databases">
        <title>Pseudoalteromonas caenipelagi sp. nov., isolated from a tidal flat.</title>
        <authorList>
            <person name="Park S."/>
            <person name="Yoon J.-H."/>
        </authorList>
    </citation>
    <scope>NUCLEOTIDE SEQUENCE [LARGE SCALE GENOMIC DNA]</scope>
    <source>
        <strain evidence="4 5">JBTF-M23</strain>
    </source>
</reference>
<evidence type="ECO:0000256" key="2">
    <source>
        <dbReference type="ARBA" id="ARBA00023315"/>
    </source>
</evidence>
<gene>
    <name evidence="4" type="ORF">HG263_12860</name>
</gene>
<sequence>MIIRAASLEDLPNISQLHAESWQENYQDALSSEYLANQVFVERAALWQGRLNSPLANQLVLVAEIEGTFCGFICVFGAHHDNYGTLIDNLHVKSAAKGQGIGSKLLAAAFNWAHQHYPQHNIYLEVLACNPKAIAFYQFKGGQNIASGYWHTPCGNQVEEYVYSWPIESITA</sequence>
<organism evidence="4 5">
    <name type="scientific">Pseudoalteromonas caenipelagi</name>
    <dbReference type="NCBI Taxonomy" id="2726988"/>
    <lineage>
        <taxon>Bacteria</taxon>
        <taxon>Pseudomonadati</taxon>
        <taxon>Pseudomonadota</taxon>
        <taxon>Gammaproteobacteria</taxon>
        <taxon>Alteromonadales</taxon>
        <taxon>Pseudoalteromonadaceae</taxon>
        <taxon>Pseudoalteromonas</taxon>
    </lineage>
</organism>
<evidence type="ECO:0000313" key="5">
    <source>
        <dbReference type="Proteomes" id="UP000586305"/>
    </source>
</evidence>
<comment type="caution">
    <text evidence="4">The sequence shown here is derived from an EMBL/GenBank/DDBJ whole genome shotgun (WGS) entry which is preliminary data.</text>
</comment>
<dbReference type="SUPFAM" id="SSF55729">
    <property type="entry name" value="Acyl-CoA N-acyltransferases (Nat)"/>
    <property type="match status" value="1"/>
</dbReference>
<evidence type="ECO:0000256" key="1">
    <source>
        <dbReference type="ARBA" id="ARBA00022679"/>
    </source>
</evidence>
<name>A0A849VF42_9GAMM</name>
<dbReference type="CDD" id="cd04301">
    <property type="entry name" value="NAT_SF"/>
    <property type="match status" value="1"/>
</dbReference>
<dbReference type="PANTHER" id="PTHR43877">
    <property type="entry name" value="AMINOALKYLPHOSPHONATE N-ACETYLTRANSFERASE-RELATED-RELATED"/>
    <property type="match status" value="1"/>
</dbReference>
<proteinExistence type="predicted"/>
<evidence type="ECO:0000259" key="3">
    <source>
        <dbReference type="PROSITE" id="PS51186"/>
    </source>
</evidence>
<dbReference type="GO" id="GO:0016747">
    <property type="term" value="F:acyltransferase activity, transferring groups other than amino-acyl groups"/>
    <property type="evidence" value="ECO:0007669"/>
    <property type="project" value="InterPro"/>
</dbReference>
<dbReference type="Gene3D" id="3.40.630.30">
    <property type="match status" value="1"/>
</dbReference>
<dbReference type="Pfam" id="PF00583">
    <property type="entry name" value="Acetyltransf_1"/>
    <property type="match status" value="1"/>
</dbReference>
<dbReference type="InterPro" id="IPR000182">
    <property type="entry name" value="GNAT_dom"/>
</dbReference>
<keyword evidence="2" id="KW-0012">Acyltransferase</keyword>
<evidence type="ECO:0000313" key="4">
    <source>
        <dbReference type="EMBL" id="NOU51420.1"/>
    </source>
</evidence>
<dbReference type="Proteomes" id="UP000586305">
    <property type="component" value="Unassembled WGS sequence"/>
</dbReference>
<keyword evidence="5" id="KW-1185">Reference proteome</keyword>
<dbReference type="PANTHER" id="PTHR43877:SF2">
    <property type="entry name" value="AMINOALKYLPHOSPHONATE N-ACETYLTRANSFERASE-RELATED"/>
    <property type="match status" value="1"/>
</dbReference>
<dbReference type="InterPro" id="IPR016181">
    <property type="entry name" value="Acyl_CoA_acyltransferase"/>
</dbReference>
<dbReference type="PROSITE" id="PS51186">
    <property type="entry name" value="GNAT"/>
    <property type="match status" value="1"/>
</dbReference>
<dbReference type="EMBL" id="JABBPG010000005">
    <property type="protein sequence ID" value="NOU51420.1"/>
    <property type="molecule type" value="Genomic_DNA"/>
</dbReference>
<dbReference type="AlphaFoldDB" id="A0A849VF42"/>
<accession>A0A849VF42</accession>
<dbReference type="InterPro" id="IPR050832">
    <property type="entry name" value="Bact_Acetyltransf"/>
</dbReference>